<proteinExistence type="inferred from homology"/>
<dbReference type="PANTHER" id="PTHR32089">
    <property type="entry name" value="METHYL-ACCEPTING CHEMOTAXIS PROTEIN MCPB"/>
    <property type="match status" value="1"/>
</dbReference>
<evidence type="ECO:0000259" key="9">
    <source>
        <dbReference type="PROSITE" id="PS50885"/>
    </source>
</evidence>
<comment type="similarity">
    <text evidence="5">Belongs to the methyl-accepting chemotaxis (MCP) protein family.</text>
</comment>
<organism evidence="10 11">
    <name type="scientific">Pallidibacillus pasinlerensis</name>
    <dbReference type="NCBI Taxonomy" id="2703818"/>
    <lineage>
        <taxon>Bacteria</taxon>
        <taxon>Bacillati</taxon>
        <taxon>Bacillota</taxon>
        <taxon>Bacilli</taxon>
        <taxon>Bacillales</taxon>
        <taxon>Bacillaceae</taxon>
        <taxon>Pallidibacillus</taxon>
    </lineage>
</organism>
<dbReference type="Proteomes" id="UP000743899">
    <property type="component" value="Unassembled WGS sequence"/>
</dbReference>
<comment type="caution">
    <text evidence="10">The sequence shown here is derived from an EMBL/GenBank/DDBJ whole genome shotgun (WGS) entry which is preliminary data.</text>
</comment>
<dbReference type="CDD" id="cd06225">
    <property type="entry name" value="HAMP"/>
    <property type="match status" value="1"/>
</dbReference>
<protein>
    <submittedName>
        <fullName evidence="10">Methyl-accepting chemotaxis protein</fullName>
    </submittedName>
</protein>
<evidence type="ECO:0000256" key="2">
    <source>
        <dbReference type="ARBA" id="ARBA00022475"/>
    </source>
</evidence>
<gene>
    <name evidence="10" type="ORF">GW534_07615</name>
</gene>
<dbReference type="SMART" id="SM00283">
    <property type="entry name" value="MA"/>
    <property type="match status" value="1"/>
</dbReference>
<dbReference type="PROSITE" id="PS50111">
    <property type="entry name" value="CHEMOTAXIS_TRANSDUC_2"/>
    <property type="match status" value="1"/>
</dbReference>
<keyword evidence="11" id="KW-1185">Reference proteome</keyword>
<dbReference type="InterPro" id="IPR004089">
    <property type="entry name" value="MCPsignal_dom"/>
</dbReference>
<evidence type="ECO:0000256" key="6">
    <source>
        <dbReference type="PROSITE-ProRule" id="PRU00284"/>
    </source>
</evidence>
<evidence type="ECO:0000256" key="3">
    <source>
        <dbReference type="ARBA" id="ARBA00023136"/>
    </source>
</evidence>
<accession>A0ABX0A2I8</accession>
<dbReference type="Pfam" id="PF00015">
    <property type="entry name" value="MCPsignal"/>
    <property type="match status" value="1"/>
</dbReference>
<evidence type="ECO:0000256" key="4">
    <source>
        <dbReference type="ARBA" id="ARBA00023224"/>
    </source>
</evidence>
<dbReference type="PROSITE" id="PS50885">
    <property type="entry name" value="HAMP"/>
    <property type="match status" value="1"/>
</dbReference>
<evidence type="ECO:0000256" key="1">
    <source>
        <dbReference type="ARBA" id="ARBA00004236"/>
    </source>
</evidence>
<evidence type="ECO:0000256" key="7">
    <source>
        <dbReference type="SAM" id="Phobius"/>
    </source>
</evidence>
<dbReference type="InterPro" id="IPR003660">
    <property type="entry name" value="HAMP_dom"/>
</dbReference>
<evidence type="ECO:0000313" key="10">
    <source>
        <dbReference type="EMBL" id="NCU17622.1"/>
    </source>
</evidence>
<keyword evidence="7" id="KW-0812">Transmembrane</keyword>
<keyword evidence="7" id="KW-1133">Transmembrane helix</keyword>
<keyword evidence="4 6" id="KW-0807">Transducer</keyword>
<evidence type="ECO:0000259" key="8">
    <source>
        <dbReference type="PROSITE" id="PS50111"/>
    </source>
</evidence>
<dbReference type="SMART" id="SM00304">
    <property type="entry name" value="HAMP"/>
    <property type="match status" value="1"/>
</dbReference>
<dbReference type="EMBL" id="JAACYS010000028">
    <property type="protein sequence ID" value="NCU17622.1"/>
    <property type="molecule type" value="Genomic_DNA"/>
</dbReference>
<sequence length="551" mass="62282">MMSRILILTISTLLITVVTIVVLYSQQSKESATKLMEQRIAREVESLYLLSQINMKLYIGDEEKFLKETENSIKAINKEMAQDGWSVDHFLITASEAKPFAISKNTKINFDQTTIDKINKMERGIIHEKVDGDVYTIAFQSIQELRGIYAIAIPQNQYLQDINQLSLNMWMIAIIGMIIISLIIALLVRSLTKPLQILRDEMRKVRNGSLDVHIDTKTTTPEITSLIKSFNEMMKQMKDLLLNITETTDNLNKTGENLRITSKDVIEETNELIESIQTVKLGAQETASSSEANINKFQEMTNSLQLVFHVMDEASMQSQTMNEYADAGEKRVSELLYSVERLEREFKDVTETVQGVKDHAKNINSVITVIQGIAEQTKLLSLNAAIEAARAGDAGKGFAVVAHEVRKLAEQSSQSTVEIAQSIKQMEEISVKASEEFEKMYTHFKDNLEQASYTRETFDLLISQIDSVYKVISNVKSELVNVNETLPELEYSTQNLVSISQQTFASAEQMMHASEKQLEKVKSNDEEGSRLILLSDSLKKITDEYELPSKS</sequence>
<dbReference type="RefSeq" id="WP_161920451.1">
    <property type="nucleotide sequence ID" value="NZ_JAACYS010000028.1"/>
</dbReference>
<comment type="subcellular location">
    <subcellularLocation>
        <location evidence="1">Cell membrane</location>
    </subcellularLocation>
</comment>
<evidence type="ECO:0000313" key="11">
    <source>
        <dbReference type="Proteomes" id="UP000743899"/>
    </source>
</evidence>
<feature type="domain" description="HAMP" evidence="9">
    <location>
        <begin position="189"/>
        <end position="242"/>
    </location>
</feature>
<dbReference type="Pfam" id="PF00672">
    <property type="entry name" value="HAMP"/>
    <property type="match status" value="1"/>
</dbReference>
<name>A0ABX0A2I8_9BACI</name>
<dbReference type="SUPFAM" id="SSF58104">
    <property type="entry name" value="Methyl-accepting chemotaxis protein (MCP) signaling domain"/>
    <property type="match status" value="1"/>
</dbReference>
<reference evidence="10 11" key="1">
    <citation type="submission" date="2020-01" db="EMBL/GenBank/DDBJ databases">
        <title>A novel Bacillus sp. from Pasinler.</title>
        <authorList>
            <person name="Adiguzel A."/>
            <person name="Ay H."/>
            <person name="Baltaci M.O."/>
        </authorList>
    </citation>
    <scope>NUCLEOTIDE SEQUENCE [LARGE SCALE GENOMIC DNA]</scope>
    <source>
        <strain evidence="10 11">P1</strain>
    </source>
</reference>
<feature type="transmembrane region" description="Helical" evidence="7">
    <location>
        <begin position="167"/>
        <end position="188"/>
    </location>
</feature>
<dbReference type="Gene3D" id="1.10.287.950">
    <property type="entry name" value="Methyl-accepting chemotaxis protein"/>
    <property type="match status" value="1"/>
</dbReference>
<dbReference type="Gene3D" id="6.10.340.10">
    <property type="match status" value="1"/>
</dbReference>
<evidence type="ECO:0000256" key="5">
    <source>
        <dbReference type="ARBA" id="ARBA00029447"/>
    </source>
</evidence>
<keyword evidence="2" id="KW-1003">Cell membrane</keyword>
<keyword evidence="3 7" id="KW-0472">Membrane</keyword>
<dbReference type="PANTHER" id="PTHR32089:SF112">
    <property type="entry name" value="LYSOZYME-LIKE PROTEIN-RELATED"/>
    <property type="match status" value="1"/>
</dbReference>
<feature type="domain" description="Methyl-accepting transducer" evidence="8">
    <location>
        <begin position="261"/>
        <end position="511"/>
    </location>
</feature>